<dbReference type="Proteomes" id="UP000070258">
    <property type="component" value="Unassembled WGS sequence"/>
</dbReference>
<keyword evidence="9" id="KW-1185">Reference proteome</keyword>
<dbReference type="Proteomes" id="UP000070409">
    <property type="component" value="Unassembled WGS sequence"/>
</dbReference>
<evidence type="ECO:0000256" key="1">
    <source>
        <dbReference type="ARBA" id="ARBA00023015"/>
    </source>
</evidence>
<proteinExistence type="predicted"/>
<evidence type="ECO:0000256" key="4">
    <source>
        <dbReference type="PROSITE-ProRule" id="PRU00335"/>
    </source>
</evidence>
<dbReference type="Pfam" id="PF00440">
    <property type="entry name" value="TetR_N"/>
    <property type="match status" value="1"/>
</dbReference>
<feature type="DNA-binding region" description="H-T-H motif" evidence="4">
    <location>
        <begin position="37"/>
        <end position="56"/>
    </location>
</feature>
<reference evidence="6 9" key="3">
    <citation type="submission" date="2016-02" db="EMBL/GenBank/DDBJ databases">
        <authorList>
            <person name="Teng J.L."/>
            <person name="Tang Y."/>
            <person name="Huang Y."/>
            <person name="Guo F."/>
            <person name="Wei W."/>
            <person name="Chen J.H."/>
            <person name="Wong S.Y."/>
            <person name="Lau S.K."/>
            <person name="Woo P.C."/>
        </authorList>
    </citation>
    <scope>NUCLEOTIDE SEQUENCE [LARGE SCALE GENOMIC DNA]</scope>
    <source>
        <strain evidence="6 9">JCM 13375</strain>
    </source>
</reference>
<keyword evidence="1" id="KW-0805">Transcription regulation</keyword>
<dbReference type="RefSeq" id="WP_068573525.1">
    <property type="nucleotide sequence ID" value="NZ_LSRE01000013.1"/>
</dbReference>
<dbReference type="EMBL" id="LSRF01000058">
    <property type="protein sequence ID" value="KXP03018.1"/>
    <property type="molecule type" value="Genomic_DNA"/>
</dbReference>
<evidence type="ECO:0000256" key="2">
    <source>
        <dbReference type="ARBA" id="ARBA00023125"/>
    </source>
</evidence>
<dbReference type="AlphaFoldDB" id="A0A137ZXS4"/>
<reference evidence="8" key="2">
    <citation type="submission" date="2016-02" db="EMBL/GenBank/DDBJ databases">
        <authorList>
            <person name="Wen L."/>
            <person name="He K."/>
            <person name="Yang H."/>
        </authorList>
    </citation>
    <scope>NUCLEOTIDE SEQUENCE [LARGE SCALE GENOMIC DNA]</scope>
    <source>
        <strain evidence="8">JCM 15929</strain>
    </source>
</reference>
<dbReference type="PRINTS" id="PR00455">
    <property type="entry name" value="HTHTETR"/>
</dbReference>
<evidence type="ECO:0000259" key="5">
    <source>
        <dbReference type="PROSITE" id="PS50977"/>
    </source>
</evidence>
<comment type="caution">
    <text evidence="7">The sequence shown here is derived from an EMBL/GenBank/DDBJ whole genome shotgun (WGS) entry which is preliminary data.</text>
</comment>
<dbReference type="PANTHER" id="PTHR30055:SF234">
    <property type="entry name" value="HTH-TYPE TRANSCRIPTIONAL REGULATOR BETI"/>
    <property type="match status" value="1"/>
</dbReference>
<gene>
    <name evidence="7" type="ORF">AXK60_14150</name>
    <name evidence="6" type="ORF">AXK61_19940</name>
</gene>
<dbReference type="STRING" id="239498.AXK60_14150"/>
<dbReference type="InterPro" id="IPR001647">
    <property type="entry name" value="HTH_TetR"/>
</dbReference>
<dbReference type="InterPro" id="IPR009057">
    <property type="entry name" value="Homeodomain-like_sf"/>
</dbReference>
<dbReference type="PANTHER" id="PTHR30055">
    <property type="entry name" value="HTH-TYPE TRANSCRIPTIONAL REGULATOR RUTR"/>
    <property type="match status" value="1"/>
</dbReference>
<feature type="domain" description="HTH tetR-type" evidence="5">
    <location>
        <begin position="14"/>
        <end position="74"/>
    </location>
</feature>
<evidence type="ECO:0000313" key="6">
    <source>
        <dbReference type="EMBL" id="KXO98298.1"/>
    </source>
</evidence>
<dbReference type="SUPFAM" id="SSF46689">
    <property type="entry name" value="Homeodomain-like"/>
    <property type="match status" value="1"/>
</dbReference>
<dbReference type="InterPro" id="IPR050109">
    <property type="entry name" value="HTH-type_TetR-like_transc_reg"/>
</dbReference>
<dbReference type="GO" id="GO:0000976">
    <property type="term" value="F:transcription cis-regulatory region binding"/>
    <property type="evidence" value="ECO:0007669"/>
    <property type="project" value="TreeGrafter"/>
</dbReference>
<dbReference type="Gene3D" id="1.10.357.10">
    <property type="entry name" value="Tetracycline Repressor, domain 2"/>
    <property type="match status" value="1"/>
</dbReference>
<evidence type="ECO:0000313" key="7">
    <source>
        <dbReference type="EMBL" id="KXP03018.1"/>
    </source>
</evidence>
<protein>
    <submittedName>
        <fullName evidence="7">TetR family transcriptional regulator</fullName>
    </submittedName>
</protein>
<keyword evidence="2 4" id="KW-0238">DNA-binding</keyword>
<sequence length="202" mass="22062">MNTSRPATQWGDRDQRRIDILRAGERLLREGGYSALRMRDVADGAGISLGTVYTYFANKENLFIGVFAEQVVGLTERLRPQIEGATDFTAVFTAAATEYREQYLDFGRQFDALGLEHAPGTLQPAVEQHLRDATGGLVAVLGAALVDLGYEGDPRPAMALLWSTVTGLANHYTTARQDFLGVPWDAEIAFAAERLGRSLGVL</sequence>
<evidence type="ECO:0000313" key="9">
    <source>
        <dbReference type="Proteomes" id="UP000070409"/>
    </source>
</evidence>
<accession>A0A137ZXS4</accession>
<keyword evidence="3" id="KW-0804">Transcription</keyword>
<organism evidence="7 8">
    <name type="scientific">Tsukamurella pseudospumae</name>
    <dbReference type="NCBI Taxonomy" id="239498"/>
    <lineage>
        <taxon>Bacteria</taxon>
        <taxon>Bacillati</taxon>
        <taxon>Actinomycetota</taxon>
        <taxon>Actinomycetes</taxon>
        <taxon>Mycobacteriales</taxon>
        <taxon>Tsukamurellaceae</taxon>
        <taxon>Tsukamurella</taxon>
    </lineage>
</organism>
<evidence type="ECO:0000256" key="3">
    <source>
        <dbReference type="ARBA" id="ARBA00023163"/>
    </source>
</evidence>
<dbReference type="EMBL" id="LSRE01000013">
    <property type="protein sequence ID" value="KXO98298.1"/>
    <property type="molecule type" value="Genomic_DNA"/>
</dbReference>
<dbReference type="OrthoDB" id="5243387at2"/>
<dbReference type="GO" id="GO:0003700">
    <property type="term" value="F:DNA-binding transcription factor activity"/>
    <property type="evidence" value="ECO:0007669"/>
    <property type="project" value="TreeGrafter"/>
</dbReference>
<evidence type="ECO:0000313" key="8">
    <source>
        <dbReference type="Proteomes" id="UP000070258"/>
    </source>
</evidence>
<name>A0A137ZXS4_9ACTN</name>
<reference evidence="7" key="1">
    <citation type="submission" date="2016-02" db="EMBL/GenBank/DDBJ databases">
        <authorList>
            <person name="Teng J.L."/>
            <person name="Yang Y."/>
            <person name="Huang Y."/>
            <person name="Guo F."/>
            <person name="Wei W."/>
            <person name="Chen J.H."/>
            <person name="Wong S.Y."/>
            <person name="Lau S.K."/>
            <person name="Woo P.C."/>
        </authorList>
    </citation>
    <scope>NUCLEOTIDE SEQUENCE</scope>
    <source>
        <strain evidence="7">JCM 15929</strain>
    </source>
</reference>
<dbReference type="PROSITE" id="PS50977">
    <property type="entry name" value="HTH_TETR_2"/>
    <property type="match status" value="1"/>
</dbReference>